<gene>
    <name evidence="2" type="ORF">L211DRAFT_853482</name>
</gene>
<evidence type="ECO:0000313" key="2">
    <source>
        <dbReference type="EMBL" id="RPB19141.1"/>
    </source>
</evidence>
<accession>A0A3N4LEM4</accession>
<keyword evidence="3" id="KW-1185">Reference proteome</keyword>
<keyword evidence="1" id="KW-1133">Transmembrane helix</keyword>
<keyword evidence="1" id="KW-0812">Transmembrane</keyword>
<evidence type="ECO:0000313" key="3">
    <source>
        <dbReference type="Proteomes" id="UP000267821"/>
    </source>
</evidence>
<dbReference type="OrthoDB" id="3534981at2759"/>
<dbReference type="AlphaFoldDB" id="A0A3N4LEM4"/>
<dbReference type="Gene3D" id="1.20.1170.10">
    <property type="match status" value="1"/>
</dbReference>
<name>A0A3N4LEM4_9PEZI</name>
<protein>
    <submittedName>
        <fullName evidence="2">Uncharacterized protein</fullName>
    </submittedName>
</protein>
<dbReference type="Proteomes" id="UP000267821">
    <property type="component" value="Unassembled WGS sequence"/>
</dbReference>
<dbReference type="EMBL" id="ML121597">
    <property type="protein sequence ID" value="RPB19141.1"/>
    <property type="molecule type" value="Genomic_DNA"/>
</dbReference>
<evidence type="ECO:0000256" key="1">
    <source>
        <dbReference type="SAM" id="Phobius"/>
    </source>
</evidence>
<keyword evidence="1" id="KW-0472">Membrane</keyword>
<organism evidence="2 3">
    <name type="scientific">Terfezia boudieri ATCC MYA-4762</name>
    <dbReference type="NCBI Taxonomy" id="1051890"/>
    <lineage>
        <taxon>Eukaryota</taxon>
        <taxon>Fungi</taxon>
        <taxon>Dikarya</taxon>
        <taxon>Ascomycota</taxon>
        <taxon>Pezizomycotina</taxon>
        <taxon>Pezizomycetes</taxon>
        <taxon>Pezizales</taxon>
        <taxon>Pezizaceae</taxon>
        <taxon>Terfezia</taxon>
    </lineage>
</organism>
<reference evidence="2 3" key="1">
    <citation type="journal article" date="2018" name="Nat. Ecol. Evol.">
        <title>Pezizomycetes genomes reveal the molecular basis of ectomycorrhizal truffle lifestyle.</title>
        <authorList>
            <person name="Murat C."/>
            <person name="Payen T."/>
            <person name="Noel B."/>
            <person name="Kuo A."/>
            <person name="Morin E."/>
            <person name="Chen J."/>
            <person name="Kohler A."/>
            <person name="Krizsan K."/>
            <person name="Balestrini R."/>
            <person name="Da Silva C."/>
            <person name="Montanini B."/>
            <person name="Hainaut M."/>
            <person name="Levati E."/>
            <person name="Barry K.W."/>
            <person name="Belfiori B."/>
            <person name="Cichocki N."/>
            <person name="Clum A."/>
            <person name="Dockter R.B."/>
            <person name="Fauchery L."/>
            <person name="Guy J."/>
            <person name="Iotti M."/>
            <person name="Le Tacon F."/>
            <person name="Lindquist E.A."/>
            <person name="Lipzen A."/>
            <person name="Malagnac F."/>
            <person name="Mello A."/>
            <person name="Molinier V."/>
            <person name="Miyauchi S."/>
            <person name="Poulain J."/>
            <person name="Riccioni C."/>
            <person name="Rubini A."/>
            <person name="Sitrit Y."/>
            <person name="Splivallo R."/>
            <person name="Traeger S."/>
            <person name="Wang M."/>
            <person name="Zifcakova L."/>
            <person name="Wipf D."/>
            <person name="Zambonelli A."/>
            <person name="Paolocci F."/>
            <person name="Nowrousian M."/>
            <person name="Ottonello S."/>
            <person name="Baldrian P."/>
            <person name="Spatafora J.W."/>
            <person name="Henrissat B."/>
            <person name="Nagy L.G."/>
            <person name="Aury J.M."/>
            <person name="Wincker P."/>
            <person name="Grigoriev I.V."/>
            <person name="Bonfante P."/>
            <person name="Martin F.M."/>
        </authorList>
    </citation>
    <scope>NUCLEOTIDE SEQUENCE [LARGE SCALE GENOMIC DNA]</scope>
    <source>
        <strain evidence="2 3">ATCC MYA-4762</strain>
    </source>
</reference>
<proteinExistence type="predicted"/>
<feature type="transmembrane region" description="Helical" evidence="1">
    <location>
        <begin position="104"/>
        <end position="126"/>
    </location>
</feature>
<sequence length="218" mass="23885">MTWDARGRDIEFEDKVLILATDEGQTVEDRIRRIDDFILKSESISEAAQGFAQTFNDIKSKLTDFTGSFSGWAKDKEQQDSNKLTMARGELAELNNKLSELQTAFIATASVAVASLPVTGILVILAGLFAPFVIIGGLAVAQASTAVTIALSTQITLQDCVFFLFITKNDCTKIIEWLQQGRQDADMPLYMKISLDQAAGVYKALAKFLQAYVNGLSK</sequence>
<dbReference type="InParanoid" id="A0A3N4LEM4"/>